<dbReference type="InterPro" id="IPR047057">
    <property type="entry name" value="MerR_fam"/>
</dbReference>
<gene>
    <name evidence="4" type="ORF">GCM10010347_16270</name>
</gene>
<comment type="caution">
    <text evidence="4">The sequence shown here is derived from an EMBL/GenBank/DDBJ whole genome shotgun (WGS) entry which is preliminary data.</text>
</comment>
<accession>A0ABQ3EN35</accession>
<dbReference type="SMART" id="SM00422">
    <property type="entry name" value="HTH_MERR"/>
    <property type="match status" value="1"/>
</dbReference>
<evidence type="ECO:0000259" key="3">
    <source>
        <dbReference type="PROSITE" id="PS50937"/>
    </source>
</evidence>
<dbReference type="PROSITE" id="PS50937">
    <property type="entry name" value="HTH_MERR_2"/>
    <property type="match status" value="1"/>
</dbReference>
<proteinExistence type="predicted"/>
<feature type="region of interest" description="Disordered" evidence="2">
    <location>
        <begin position="120"/>
        <end position="145"/>
    </location>
</feature>
<dbReference type="RefSeq" id="WP_190183307.1">
    <property type="nucleotide sequence ID" value="NZ_BMVP01000002.1"/>
</dbReference>
<dbReference type="PANTHER" id="PTHR30204">
    <property type="entry name" value="REDOX-CYCLING DRUG-SENSING TRANSCRIPTIONAL ACTIVATOR SOXR"/>
    <property type="match status" value="1"/>
</dbReference>
<keyword evidence="1" id="KW-0238">DNA-binding</keyword>
<evidence type="ECO:0000313" key="5">
    <source>
        <dbReference type="Proteomes" id="UP000642673"/>
    </source>
</evidence>
<dbReference type="CDD" id="cd00592">
    <property type="entry name" value="HTH_MerR-like"/>
    <property type="match status" value="1"/>
</dbReference>
<evidence type="ECO:0000256" key="1">
    <source>
        <dbReference type="ARBA" id="ARBA00023125"/>
    </source>
</evidence>
<reference evidence="5" key="1">
    <citation type="journal article" date="2019" name="Int. J. Syst. Evol. Microbiol.">
        <title>The Global Catalogue of Microorganisms (GCM) 10K type strain sequencing project: providing services to taxonomists for standard genome sequencing and annotation.</title>
        <authorList>
            <consortium name="The Broad Institute Genomics Platform"/>
            <consortium name="The Broad Institute Genome Sequencing Center for Infectious Disease"/>
            <person name="Wu L."/>
            <person name="Ma J."/>
        </authorList>
    </citation>
    <scope>NUCLEOTIDE SEQUENCE [LARGE SCALE GENOMIC DNA]</scope>
    <source>
        <strain evidence="5">JCM 4738</strain>
    </source>
</reference>
<dbReference type="SUPFAM" id="SSF46955">
    <property type="entry name" value="Putative DNA-binding domain"/>
    <property type="match status" value="1"/>
</dbReference>
<dbReference type="Gene3D" id="1.10.1660.10">
    <property type="match status" value="1"/>
</dbReference>
<sequence length="245" mass="26134">MEHAQWVGIGEAAALTGTTPNAIRHMHRSGLLPEPGRGPGERRRYGYEDVVRILWVRGMTELGTPAAEVRSGMEAAAAGRGDLLAELEASLERHREQAGELLSAVRRLHAAAGDLRVASSPFTSSAPAPAPAPSPSPSPAKGHPMISLHPRLQAEQRRLELEIEVLSDPQFPPDDPRVVALAHDFSVHLLALEAAERAADFPEADFIDTPPTPTAPPPAVLPLPPAMSPALSRLAHLLTPHPNPD</sequence>
<name>A0ABQ3EN35_9ACTN</name>
<dbReference type="PANTHER" id="PTHR30204:SF93">
    <property type="entry name" value="HTH MERR-TYPE DOMAIN-CONTAINING PROTEIN"/>
    <property type="match status" value="1"/>
</dbReference>
<dbReference type="InterPro" id="IPR000551">
    <property type="entry name" value="MerR-type_HTH_dom"/>
</dbReference>
<organism evidence="4 5">
    <name type="scientific">Streptomyces cirratus</name>
    <dbReference type="NCBI Taxonomy" id="68187"/>
    <lineage>
        <taxon>Bacteria</taxon>
        <taxon>Bacillati</taxon>
        <taxon>Actinomycetota</taxon>
        <taxon>Actinomycetes</taxon>
        <taxon>Kitasatosporales</taxon>
        <taxon>Streptomycetaceae</taxon>
        <taxon>Streptomyces</taxon>
    </lineage>
</organism>
<protein>
    <recommendedName>
        <fullName evidence="3">HTH merR-type domain-containing protein</fullName>
    </recommendedName>
</protein>
<feature type="domain" description="HTH merR-type" evidence="3">
    <location>
        <begin position="9"/>
        <end position="75"/>
    </location>
</feature>
<dbReference type="Proteomes" id="UP000642673">
    <property type="component" value="Unassembled WGS sequence"/>
</dbReference>
<dbReference type="Pfam" id="PF00376">
    <property type="entry name" value="MerR"/>
    <property type="match status" value="1"/>
</dbReference>
<evidence type="ECO:0000313" key="4">
    <source>
        <dbReference type="EMBL" id="GHB47287.1"/>
    </source>
</evidence>
<evidence type="ECO:0000256" key="2">
    <source>
        <dbReference type="SAM" id="MobiDB-lite"/>
    </source>
</evidence>
<dbReference type="PRINTS" id="PR00040">
    <property type="entry name" value="HTHMERR"/>
</dbReference>
<dbReference type="EMBL" id="BMVP01000002">
    <property type="protein sequence ID" value="GHB47287.1"/>
    <property type="molecule type" value="Genomic_DNA"/>
</dbReference>
<dbReference type="InterPro" id="IPR009061">
    <property type="entry name" value="DNA-bd_dom_put_sf"/>
</dbReference>
<keyword evidence="5" id="KW-1185">Reference proteome</keyword>
<feature type="compositionally biased region" description="Pro residues" evidence="2">
    <location>
        <begin position="128"/>
        <end position="138"/>
    </location>
</feature>